<evidence type="ECO:0000313" key="8">
    <source>
        <dbReference type="Proteomes" id="UP000790787"/>
    </source>
</evidence>
<evidence type="ECO:0000256" key="5">
    <source>
        <dbReference type="ARBA" id="ARBA00023136"/>
    </source>
</evidence>
<reference evidence="9" key="2">
    <citation type="submission" date="2025-08" db="UniProtKB">
        <authorList>
            <consortium name="RefSeq"/>
        </authorList>
    </citation>
    <scope>IDENTIFICATION</scope>
    <source>
        <tissue evidence="9">Leaf</tissue>
    </source>
</reference>
<organism evidence="8 9">
    <name type="scientific">Nicotiana tabacum</name>
    <name type="common">Common tobacco</name>
    <dbReference type="NCBI Taxonomy" id="4097"/>
    <lineage>
        <taxon>Eukaryota</taxon>
        <taxon>Viridiplantae</taxon>
        <taxon>Streptophyta</taxon>
        <taxon>Embryophyta</taxon>
        <taxon>Tracheophyta</taxon>
        <taxon>Spermatophyta</taxon>
        <taxon>Magnoliopsida</taxon>
        <taxon>eudicotyledons</taxon>
        <taxon>Gunneridae</taxon>
        <taxon>Pentapetalae</taxon>
        <taxon>asterids</taxon>
        <taxon>lamiids</taxon>
        <taxon>Solanales</taxon>
        <taxon>Solanaceae</taxon>
        <taxon>Nicotianoideae</taxon>
        <taxon>Nicotianeae</taxon>
        <taxon>Nicotiana</taxon>
    </lineage>
</organism>
<dbReference type="AlphaFoldDB" id="A0A1S3XGM2"/>
<keyword evidence="2 7" id="KW-0812">Transmembrane</keyword>
<dbReference type="PaxDb" id="4097-A0A1S3XGM2"/>
<dbReference type="OMA" id="TIMSRNQ"/>
<evidence type="ECO:0000256" key="3">
    <source>
        <dbReference type="ARBA" id="ARBA00022729"/>
    </source>
</evidence>
<reference evidence="8" key="1">
    <citation type="journal article" date="2014" name="Nat. Commun.">
        <title>The tobacco genome sequence and its comparison with those of tomato and potato.</title>
        <authorList>
            <person name="Sierro N."/>
            <person name="Battey J.N."/>
            <person name="Ouadi S."/>
            <person name="Bakaher N."/>
            <person name="Bovet L."/>
            <person name="Willig A."/>
            <person name="Goepfert S."/>
            <person name="Peitsch M.C."/>
            <person name="Ivanov N.V."/>
        </authorList>
    </citation>
    <scope>NUCLEOTIDE SEQUENCE [LARGE SCALE GENOMIC DNA]</scope>
</reference>
<keyword evidence="4 7" id="KW-1133">Transmembrane helix</keyword>
<dbReference type="GO" id="GO:0012505">
    <property type="term" value="C:endomembrane system"/>
    <property type="evidence" value="ECO:0007669"/>
    <property type="project" value="UniProtKB-SubCell"/>
</dbReference>
<keyword evidence="3" id="KW-0732">Signal</keyword>
<keyword evidence="8" id="KW-1185">Reference proteome</keyword>
<evidence type="ECO:0000256" key="2">
    <source>
        <dbReference type="ARBA" id="ARBA00022692"/>
    </source>
</evidence>
<dbReference type="GeneID" id="107764915"/>
<dbReference type="RefSeq" id="XP_016438984.1">
    <property type="nucleotide sequence ID" value="XM_016583498.1"/>
</dbReference>
<dbReference type="Pfam" id="PF06749">
    <property type="entry name" value="DUF1218"/>
    <property type="match status" value="1"/>
</dbReference>
<gene>
    <name evidence="9" type="primary">LOC107764915</name>
</gene>
<dbReference type="Proteomes" id="UP000790787">
    <property type="component" value="Chromosome 15"/>
</dbReference>
<dbReference type="STRING" id="4097.A0A1S3XGM2"/>
<evidence type="ECO:0000256" key="4">
    <source>
        <dbReference type="ARBA" id="ARBA00022989"/>
    </source>
</evidence>
<sequence length="185" mass="20538">MEKHQVIFPLLVFFVIALGFISFSLFIAAEFKKSKKKDLRLDGKYCYFPGSAAFGLGIAALTCLFIAQFIGNLLICRKLFSRDKTENSSKVEKKSLIAGLFLALSWISFGIAVILIGASTIMSRNQHFGEGWLDGECYIVKDGVYTGSAILVLVTLSSTLGSAIMKIRKRNQVEQDRKVLQQVLQ</sequence>
<feature type="transmembrane region" description="Helical" evidence="7">
    <location>
        <begin position="47"/>
        <end position="75"/>
    </location>
</feature>
<evidence type="ECO:0000256" key="6">
    <source>
        <dbReference type="ARBA" id="ARBA00029467"/>
    </source>
</evidence>
<evidence type="ECO:0000256" key="7">
    <source>
        <dbReference type="SAM" id="Phobius"/>
    </source>
</evidence>
<proteinExistence type="inferred from homology"/>
<dbReference type="InterPro" id="IPR009606">
    <property type="entry name" value="DEAL/Modifying_wall_lignin1/2"/>
</dbReference>
<name>A0A1S3XGM2_TOBAC</name>
<dbReference type="InterPro" id="IPR052222">
    <property type="entry name" value="DESIGUAL"/>
</dbReference>
<evidence type="ECO:0000256" key="1">
    <source>
        <dbReference type="ARBA" id="ARBA00004127"/>
    </source>
</evidence>
<dbReference type="PANTHER" id="PTHR31769">
    <property type="entry name" value="OS07G0462200 PROTEIN-RELATED"/>
    <property type="match status" value="1"/>
</dbReference>
<dbReference type="KEGG" id="nta:107764915"/>
<comment type="similarity">
    <text evidence="6">Belongs to the DESIGUAL family.</text>
</comment>
<evidence type="ECO:0000313" key="9">
    <source>
        <dbReference type="RefSeq" id="XP_016438984.1"/>
    </source>
</evidence>
<feature type="transmembrane region" description="Helical" evidence="7">
    <location>
        <begin position="143"/>
        <end position="165"/>
    </location>
</feature>
<protein>
    <submittedName>
        <fullName evidence="9">Protein MODIFYING WALL LIGNIN-1-like</fullName>
    </submittedName>
</protein>
<feature type="transmembrane region" description="Helical" evidence="7">
    <location>
        <begin position="96"/>
        <end position="123"/>
    </location>
</feature>
<keyword evidence="5 7" id="KW-0472">Membrane</keyword>
<dbReference type="OrthoDB" id="1877293at2759"/>
<comment type="subcellular location">
    <subcellularLocation>
        <location evidence="1">Endomembrane system</location>
        <topology evidence="1">Multi-pass membrane protein</topology>
    </subcellularLocation>
</comment>
<feature type="transmembrane region" description="Helical" evidence="7">
    <location>
        <begin position="7"/>
        <end position="27"/>
    </location>
</feature>
<accession>A0A1S3XGM2</accession>
<dbReference type="RefSeq" id="XP_016438984.1">
    <property type="nucleotide sequence ID" value="XM_016583498.2"/>
</dbReference>